<dbReference type="Pfam" id="PF00515">
    <property type="entry name" value="TPR_1"/>
    <property type="match status" value="1"/>
</dbReference>
<dbReference type="InterPro" id="IPR039226">
    <property type="entry name" value="Ski3/TTC37"/>
</dbReference>
<feature type="repeat" description="TPR" evidence="3">
    <location>
        <begin position="212"/>
        <end position="245"/>
    </location>
</feature>
<dbReference type="AlphaFoldDB" id="A0A8W4FD02"/>
<reference evidence="4" key="3">
    <citation type="submission" date="2025-09" db="UniProtKB">
        <authorList>
            <consortium name="Ensembl"/>
        </authorList>
    </citation>
    <scope>IDENTIFICATION</scope>
</reference>
<dbReference type="FunFam" id="1.25.40.10:FF:003650">
    <property type="entry name" value="Tetratricopeptide repeat protein 37"/>
    <property type="match status" value="1"/>
</dbReference>
<dbReference type="GeneTree" id="ENSGT00390000016407"/>
<accession>A0A8W4FD02</accession>
<dbReference type="SUPFAM" id="SSF48452">
    <property type="entry name" value="TPR-like"/>
    <property type="match status" value="3"/>
</dbReference>
<name>A0A8W4FD02_PIG</name>
<dbReference type="Pfam" id="PF13181">
    <property type="entry name" value="TPR_8"/>
    <property type="match status" value="1"/>
</dbReference>
<evidence type="ECO:0008006" key="6">
    <source>
        <dbReference type="Google" id="ProtNLM"/>
    </source>
</evidence>
<evidence type="ECO:0000256" key="3">
    <source>
        <dbReference type="PROSITE-ProRule" id="PRU00339"/>
    </source>
</evidence>
<reference evidence="4" key="1">
    <citation type="journal article" date="2020" name="Gigascience">
        <title>An improved pig reference genome sequence to enable pig genetics and genomics research.</title>
        <authorList>
            <person name="Warr A."/>
            <person name="Affara N."/>
            <person name="Aken B."/>
            <person name="Beiki H."/>
            <person name="Bickhart D.M."/>
            <person name="Billis K."/>
            <person name="Chow W."/>
            <person name="Eory L."/>
            <person name="Finlayson H.A."/>
            <person name="Flicek P."/>
            <person name="Giron C.G."/>
            <person name="Griffin D.K."/>
            <person name="Hall R."/>
            <person name="Hannum G."/>
            <person name="Hourlier T."/>
            <person name="Howe K."/>
            <person name="Hume D.A."/>
            <person name="Izuogu O."/>
            <person name="Kim K."/>
            <person name="Koren S."/>
            <person name="Liu H."/>
            <person name="Manchanda N."/>
            <person name="Martin F.J."/>
            <person name="Nonneman D.J."/>
            <person name="O'Connor R.E."/>
            <person name="Phillippy A.M."/>
            <person name="Rohrer G.A."/>
            <person name="Rosen B.D."/>
            <person name="Rund L.A."/>
            <person name="Sargent C.A."/>
            <person name="Schook L.B."/>
            <person name="Schroeder S.G."/>
            <person name="Schwartz A.S."/>
            <person name="Skinner B.M."/>
            <person name="Talbot R."/>
            <person name="Tseng E."/>
            <person name="Tuggle C.K."/>
            <person name="Watson M."/>
            <person name="Smith T.P.L."/>
            <person name="Archibald A.L."/>
        </authorList>
    </citation>
    <scope>NUCLEOTIDE SEQUENCE [LARGE SCALE GENOMIC DNA]</scope>
    <source>
        <strain evidence="4">Duroc</strain>
    </source>
</reference>
<dbReference type="SMART" id="SM00028">
    <property type="entry name" value="TPR"/>
    <property type="match status" value="10"/>
</dbReference>
<keyword evidence="1" id="KW-0677">Repeat</keyword>
<dbReference type="Pfam" id="PF13432">
    <property type="entry name" value="TPR_16"/>
    <property type="match status" value="1"/>
</dbReference>
<dbReference type="Ensembl" id="ENSSSCT00000039388.3">
    <property type="protein sequence ID" value="ENSSSCP00000077274.1"/>
    <property type="gene ID" value="ENSSSCG00000037477.3"/>
</dbReference>
<evidence type="ECO:0000256" key="1">
    <source>
        <dbReference type="ARBA" id="ARBA00022737"/>
    </source>
</evidence>
<proteinExistence type="predicted"/>
<evidence type="ECO:0000313" key="4">
    <source>
        <dbReference type="Ensembl" id="ENSSSCP00000077274.1"/>
    </source>
</evidence>
<dbReference type="GO" id="GO:0055087">
    <property type="term" value="C:Ski complex"/>
    <property type="evidence" value="ECO:0000318"/>
    <property type="project" value="GO_Central"/>
</dbReference>
<sequence length="1073" mass="119311">MEVLKYQMKSYNFWGNLSRSGEIGGGIDEIGFELILKLGLLVLKGLAHLNKGSLDEASKVAEAHALEALIHFTKKDYLQAEKCFQRALEKDAEVAEYHYQLGLTYWSMVFCYLGHYYRDVVGDKNRARGCYRKAFELDDTDAESGAAAVDLSVELEEMETALAILTTVTQKASAGTAKWAWLRRGLYYLKAGQHSQAVADLQAALRADPKDFNCWESLGEAYLSRGGYTTALKSFTKASELNPESTYSVFKVAAIQQILGKYKEAVAQYQLIIKKKEDYVPALKGLGECHLMMARAALVDYLDGKAVDYIEKALEYFTRLVVFLLFILVGDACTSLYAVSPSKVNVSVLGILLGNLQRCYGRALKLMSTSNTWCDLGINYYRRAQHLVETEIFNTLLKKTKVSCYSGIGNYALAQHCFIKSIQSEQINAVAWTNLGVLYLANEKIEQAHEAFKMAQSLDPSYLLCWIGQALIAETVGSYDTMDLFRHTTELSMHTEGAIGYAYWVCTTLQDKSNRDTELYQYNILQMNAVPAAQVVLSKYIERIQNYAPAFTMLGYLNEHLQLKKEAADAYQRAILLLQTAEDPDTYYVTMRDYGRLLCSIGEYDKAIQAFKSTPLEELEDIVGFALALFMKGLYKESSKAYERALSVVESEQDKAHILTALAITEYKQGKMDVAKTLLFKCSILKEPTTESLQTLCALGLAMQDATLSKAALNELLKHVKQKDNDYQRCLLTSAIYALQGRSVAVQRQASKAVHSNPADPALWSFLSRVVAQYTQRSAKGGAVAGNVAHILDSNHGKKALLYTAVNQLAMGSNSAEDEKNTALKTIQKAALLSPGDPAVWAGLMAACHADDNCSSENTQPKRIDLYLALLSAVSASIKDKEFLKLQHLIDTGRVSEAEALCTKVIGLRIQQCHSCGIGHRYSPDLVLCTNLKSFGFLSLAVPQWLAHIYQSQGMMGAAEMCYRKSLQVASQQGSWSGKLSSLLRLALLALEVCMVRSATCAAYGSSQARGQSELRLPACAIARRQCQILNPLSKARDRTQILMVLVRFVMLRHNGNYSFYSFIYFFLSFCLF</sequence>
<dbReference type="Gene3D" id="1.25.40.10">
    <property type="entry name" value="Tetratricopeptide repeat domain"/>
    <property type="match status" value="4"/>
</dbReference>
<dbReference type="PANTHER" id="PTHR15704:SF7">
    <property type="entry name" value="SUPERKILLER COMPLEX PROTEIN 3"/>
    <property type="match status" value="1"/>
</dbReference>
<evidence type="ECO:0000313" key="5">
    <source>
        <dbReference type="Proteomes" id="UP000008227"/>
    </source>
</evidence>
<reference evidence="4" key="2">
    <citation type="submission" date="2025-08" db="UniProtKB">
        <authorList>
            <consortium name="Ensembl"/>
        </authorList>
    </citation>
    <scope>IDENTIFICATION</scope>
</reference>
<gene>
    <name evidence="4" type="primary">LOC110258617</name>
</gene>
<protein>
    <recommendedName>
        <fullName evidence="6">Tetratricopeptide repeat domain 37</fullName>
    </recommendedName>
</protein>
<dbReference type="PROSITE" id="PS50005">
    <property type="entry name" value="TPR"/>
    <property type="match status" value="3"/>
</dbReference>
<dbReference type="GO" id="GO:0000956">
    <property type="term" value="P:nuclear-transcribed mRNA catabolic process"/>
    <property type="evidence" value="ECO:0000318"/>
    <property type="project" value="GO_Central"/>
</dbReference>
<dbReference type="Proteomes" id="UP000008227">
    <property type="component" value="Unassembled WGS sequence"/>
</dbReference>
<keyword evidence="2 3" id="KW-0802">TPR repeat</keyword>
<evidence type="ECO:0000256" key="2">
    <source>
        <dbReference type="ARBA" id="ARBA00022803"/>
    </source>
</evidence>
<organism evidence="4 5">
    <name type="scientific">Sus scrofa</name>
    <name type="common">Pig</name>
    <dbReference type="NCBI Taxonomy" id="9823"/>
    <lineage>
        <taxon>Eukaryota</taxon>
        <taxon>Metazoa</taxon>
        <taxon>Chordata</taxon>
        <taxon>Craniata</taxon>
        <taxon>Vertebrata</taxon>
        <taxon>Euteleostomi</taxon>
        <taxon>Mammalia</taxon>
        <taxon>Eutheria</taxon>
        <taxon>Laurasiatheria</taxon>
        <taxon>Artiodactyla</taxon>
        <taxon>Suina</taxon>
        <taxon>Suidae</taxon>
        <taxon>Sus</taxon>
    </lineage>
</organism>
<keyword evidence="5" id="KW-1185">Reference proteome</keyword>
<dbReference type="InterPro" id="IPR019734">
    <property type="entry name" value="TPR_rpt"/>
</dbReference>
<feature type="repeat" description="TPR" evidence="3">
    <location>
        <begin position="429"/>
        <end position="462"/>
    </location>
</feature>
<feature type="repeat" description="TPR" evidence="3">
    <location>
        <begin position="178"/>
        <end position="211"/>
    </location>
</feature>
<dbReference type="PANTHER" id="PTHR15704">
    <property type="entry name" value="SUPERKILLER 3 PROTEIN-RELATED"/>
    <property type="match status" value="1"/>
</dbReference>
<dbReference type="InterPro" id="IPR011990">
    <property type="entry name" value="TPR-like_helical_dom_sf"/>
</dbReference>